<feature type="compositionally biased region" description="Polar residues" evidence="1">
    <location>
        <begin position="69"/>
        <end position="83"/>
    </location>
</feature>
<accession>A0A5C5WND5</accession>
<gene>
    <name evidence="2" type="ORF">KOR42_30220</name>
</gene>
<feature type="compositionally biased region" description="Polar residues" evidence="1">
    <location>
        <begin position="113"/>
        <end position="130"/>
    </location>
</feature>
<comment type="caution">
    <text evidence="2">The sequence shown here is derived from an EMBL/GenBank/DDBJ whole genome shotgun (WGS) entry which is preliminary data.</text>
</comment>
<evidence type="ECO:0000313" key="3">
    <source>
        <dbReference type="Proteomes" id="UP000317243"/>
    </source>
</evidence>
<sequence>MLSGAYAEEPASSTDDPSLRGATSEQRREVIQHVADSANRLGTKIQNGQFGPDVLDEQKRVLELIRQLLSTDSQTDSLANPKSEQAESTDRLEAGQSEGEPSEGTAEQRPESSEMTSNDPSNSSQGGSSEEPTDGATGHGAGQGPAKEPAAENWSPWQRATLEDAVWGHLPPQERRQLSRTYSETFLPGYEDQVKAYFERLTRLGTRAAESRTSPENSGPRDE</sequence>
<dbReference type="EMBL" id="SIHI01000006">
    <property type="protein sequence ID" value="TWT52336.1"/>
    <property type="molecule type" value="Genomic_DNA"/>
</dbReference>
<organism evidence="2 3">
    <name type="scientific">Thalassoglobus neptunius</name>
    <dbReference type="NCBI Taxonomy" id="1938619"/>
    <lineage>
        <taxon>Bacteria</taxon>
        <taxon>Pseudomonadati</taxon>
        <taxon>Planctomycetota</taxon>
        <taxon>Planctomycetia</taxon>
        <taxon>Planctomycetales</taxon>
        <taxon>Planctomycetaceae</taxon>
        <taxon>Thalassoglobus</taxon>
    </lineage>
</organism>
<feature type="region of interest" description="Disordered" evidence="1">
    <location>
        <begin position="69"/>
        <end position="159"/>
    </location>
</feature>
<feature type="region of interest" description="Disordered" evidence="1">
    <location>
        <begin position="1"/>
        <end position="27"/>
    </location>
</feature>
<evidence type="ECO:0000313" key="2">
    <source>
        <dbReference type="EMBL" id="TWT52336.1"/>
    </source>
</evidence>
<proteinExistence type="predicted"/>
<dbReference type="AlphaFoldDB" id="A0A5C5WND5"/>
<feature type="compositionally biased region" description="Basic and acidic residues" evidence="1">
    <location>
        <begin position="84"/>
        <end position="93"/>
    </location>
</feature>
<protein>
    <submittedName>
        <fullName evidence="2">Uncharacterized protein</fullName>
    </submittedName>
</protein>
<reference evidence="2 3" key="1">
    <citation type="submission" date="2019-02" db="EMBL/GenBank/DDBJ databases">
        <title>Deep-cultivation of Planctomycetes and their phenomic and genomic characterization uncovers novel biology.</title>
        <authorList>
            <person name="Wiegand S."/>
            <person name="Jogler M."/>
            <person name="Boedeker C."/>
            <person name="Pinto D."/>
            <person name="Vollmers J."/>
            <person name="Rivas-Marin E."/>
            <person name="Kohn T."/>
            <person name="Peeters S.H."/>
            <person name="Heuer A."/>
            <person name="Rast P."/>
            <person name="Oberbeckmann S."/>
            <person name="Bunk B."/>
            <person name="Jeske O."/>
            <person name="Meyerdierks A."/>
            <person name="Storesund J.E."/>
            <person name="Kallscheuer N."/>
            <person name="Luecker S."/>
            <person name="Lage O.M."/>
            <person name="Pohl T."/>
            <person name="Merkel B.J."/>
            <person name="Hornburger P."/>
            <person name="Mueller R.-W."/>
            <person name="Bruemmer F."/>
            <person name="Labrenz M."/>
            <person name="Spormann A.M."/>
            <person name="Op Den Camp H."/>
            <person name="Overmann J."/>
            <person name="Amann R."/>
            <person name="Jetten M.S.M."/>
            <person name="Mascher T."/>
            <person name="Medema M.H."/>
            <person name="Devos D.P."/>
            <person name="Kaster A.-K."/>
            <person name="Ovreas L."/>
            <person name="Rohde M."/>
            <person name="Galperin M.Y."/>
            <person name="Jogler C."/>
        </authorList>
    </citation>
    <scope>NUCLEOTIDE SEQUENCE [LARGE SCALE GENOMIC DNA]</scope>
    <source>
        <strain evidence="2 3">KOR42</strain>
    </source>
</reference>
<keyword evidence="3" id="KW-1185">Reference proteome</keyword>
<name>A0A5C5WND5_9PLAN</name>
<feature type="compositionally biased region" description="Polar residues" evidence="1">
    <location>
        <begin position="11"/>
        <end position="24"/>
    </location>
</feature>
<dbReference type="Proteomes" id="UP000317243">
    <property type="component" value="Unassembled WGS sequence"/>
</dbReference>
<evidence type="ECO:0000256" key="1">
    <source>
        <dbReference type="SAM" id="MobiDB-lite"/>
    </source>
</evidence>